<dbReference type="InterPro" id="IPR028624">
    <property type="entry name" value="Tscrpt_elong_fac_GreA/B"/>
</dbReference>
<dbReference type="RefSeq" id="WP_171993278.1">
    <property type="nucleotide sequence ID" value="NZ_CP012542.1"/>
</dbReference>
<dbReference type="InterPro" id="IPR001437">
    <property type="entry name" value="Tscrpt_elong_fac_GreA/B_C"/>
</dbReference>
<evidence type="ECO:0000256" key="3">
    <source>
        <dbReference type="ARBA" id="ARBA00023015"/>
    </source>
</evidence>
<dbReference type="InterPro" id="IPR022691">
    <property type="entry name" value="Tscrpt_elong_fac_GreA/B_N"/>
</dbReference>
<dbReference type="HAMAP" id="MF_00105">
    <property type="entry name" value="GreA_GreB"/>
    <property type="match status" value="1"/>
</dbReference>
<evidence type="ECO:0000256" key="4">
    <source>
        <dbReference type="ARBA" id="ARBA00023125"/>
    </source>
</evidence>
<comment type="similarity">
    <text evidence="1 8 9">Belongs to the GreA/GreB family.</text>
</comment>
<dbReference type="NCBIfam" id="NF001261">
    <property type="entry name" value="PRK00226.1-2"/>
    <property type="match status" value="1"/>
</dbReference>
<dbReference type="InterPro" id="IPR023459">
    <property type="entry name" value="Tscrpt_elong_fac_GreA/B_fam"/>
</dbReference>
<dbReference type="FunFam" id="3.10.50.30:FF:000001">
    <property type="entry name" value="Transcription elongation factor GreA"/>
    <property type="match status" value="1"/>
</dbReference>
<comment type="function">
    <text evidence="6 8 9">Necessary for efficient RNA polymerase transcription elongation past template-encoded arresting sites. The arresting sites in DNA have the property of trapping a certain fraction of elongating RNA polymerases that pass through, resulting in locked ternary complexes. Cleavage of the nascent transcript by cleavage factors such as GreA or GreB allows the resumption of elongation from the new 3'terminus. GreA releases sequences of 2 to 3 nucleotides.</text>
</comment>
<dbReference type="Pfam" id="PF03449">
    <property type="entry name" value="GreA_GreB_N"/>
    <property type="match status" value="1"/>
</dbReference>
<dbReference type="InterPro" id="IPR036805">
    <property type="entry name" value="Tscrpt_elong_fac_GreA/B_N_sf"/>
</dbReference>
<protein>
    <recommendedName>
        <fullName evidence="2 8">Transcription elongation factor GreA</fullName>
    </recommendedName>
    <alternativeName>
        <fullName evidence="7 8">Transcript cleavage factor GreA</fullName>
    </alternativeName>
</protein>
<feature type="domain" description="Transcription elongation factor GreA/GreB C-terminal" evidence="10">
    <location>
        <begin position="81"/>
        <end position="154"/>
    </location>
</feature>
<sequence>MSEPMTIYGYEKIEAELKDLKQNQRPAIVKEIDIARSYGDLKENAEYHAAKEKQAFIDARIAELSGLLTRAEVIDPSKYEHDKVRFGSNVTIMDVETEIEHTYTIVGVSESDLERGLISINSPLARQLIGKSEGDEVRLSLPNGVSDVEIVSVCYKEINFKD</sequence>
<dbReference type="PANTHER" id="PTHR30437">
    <property type="entry name" value="TRANSCRIPTION ELONGATION FACTOR GREA"/>
    <property type="match status" value="1"/>
</dbReference>
<dbReference type="GO" id="GO:0032784">
    <property type="term" value="P:regulation of DNA-templated transcription elongation"/>
    <property type="evidence" value="ECO:0007669"/>
    <property type="project" value="UniProtKB-UniRule"/>
</dbReference>
<dbReference type="GO" id="GO:0003677">
    <property type="term" value="F:DNA binding"/>
    <property type="evidence" value="ECO:0007669"/>
    <property type="project" value="UniProtKB-UniRule"/>
</dbReference>
<dbReference type="InterPro" id="IPR006359">
    <property type="entry name" value="Tscrpt_elong_fac_GreA"/>
</dbReference>
<dbReference type="Proteomes" id="UP000503264">
    <property type="component" value="Chromosome"/>
</dbReference>
<dbReference type="FunFam" id="1.10.287.180:FF:000001">
    <property type="entry name" value="Transcription elongation factor GreA"/>
    <property type="match status" value="1"/>
</dbReference>
<evidence type="ECO:0000256" key="8">
    <source>
        <dbReference type="HAMAP-Rule" id="MF_00105"/>
    </source>
</evidence>
<evidence type="ECO:0000256" key="1">
    <source>
        <dbReference type="ARBA" id="ARBA00008213"/>
    </source>
</evidence>
<evidence type="ECO:0000256" key="5">
    <source>
        <dbReference type="ARBA" id="ARBA00023163"/>
    </source>
</evidence>
<evidence type="ECO:0000256" key="9">
    <source>
        <dbReference type="RuleBase" id="RU000556"/>
    </source>
</evidence>
<dbReference type="NCBIfam" id="TIGR01462">
    <property type="entry name" value="greA"/>
    <property type="match status" value="1"/>
</dbReference>
<dbReference type="EMBL" id="CP012542">
    <property type="protein sequence ID" value="QCD43975.1"/>
    <property type="molecule type" value="Genomic_DNA"/>
</dbReference>
<dbReference type="Pfam" id="PF01272">
    <property type="entry name" value="GreA_GreB"/>
    <property type="match status" value="1"/>
</dbReference>
<evidence type="ECO:0000259" key="11">
    <source>
        <dbReference type="Pfam" id="PF03449"/>
    </source>
</evidence>
<accession>A0A6G5QE62</accession>
<organism evidence="12 13">
    <name type="scientific">Campylobacter mucosalis CCUG 21559</name>
    <dbReference type="NCBI Taxonomy" id="1032067"/>
    <lineage>
        <taxon>Bacteria</taxon>
        <taxon>Pseudomonadati</taxon>
        <taxon>Campylobacterota</taxon>
        <taxon>Epsilonproteobacteria</taxon>
        <taxon>Campylobacterales</taxon>
        <taxon>Campylobacteraceae</taxon>
        <taxon>Campylobacter</taxon>
    </lineage>
</organism>
<dbReference type="SUPFAM" id="SSF46557">
    <property type="entry name" value="GreA transcript cleavage protein, N-terminal domain"/>
    <property type="match status" value="1"/>
</dbReference>
<dbReference type="PIRSF" id="PIRSF006092">
    <property type="entry name" value="GreA_GreB"/>
    <property type="match status" value="1"/>
</dbReference>
<dbReference type="PANTHER" id="PTHR30437:SF4">
    <property type="entry name" value="TRANSCRIPTION ELONGATION FACTOR GREA"/>
    <property type="match status" value="1"/>
</dbReference>
<gene>
    <name evidence="8 12" type="primary">greA</name>
    <name evidence="12" type="ORF">CMUC_0156</name>
</gene>
<dbReference type="NCBIfam" id="NF001263">
    <property type="entry name" value="PRK00226.1-4"/>
    <property type="match status" value="1"/>
</dbReference>
<evidence type="ECO:0000256" key="7">
    <source>
        <dbReference type="ARBA" id="ARBA00030776"/>
    </source>
</evidence>
<keyword evidence="5 8" id="KW-0804">Transcription</keyword>
<feature type="domain" description="Transcription elongation factor GreA/GreB N-terminal" evidence="11">
    <location>
        <begin position="4"/>
        <end position="73"/>
    </location>
</feature>
<evidence type="ECO:0000313" key="13">
    <source>
        <dbReference type="Proteomes" id="UP000503264"/>
    </source>
</evidence>
<dbReference type="GO" id="GO:0006354">
    <property type="term" value="P:DNA-templated transcription elongation"/>
    <property type="evidence" value="ECO:0007669"/>
    <property type="project" value="TreeGrafter"/>
</dbReference>
<keyword evidence="13" id="KW-1185">Reference proteome</keyword>
<evidence type="ECO:0000259" key="10">
    <source>
        <dbReference type="Pfam" id="PF01272"/>
    </source>
</evidence>
<dbReference type="SUPFAM" id="SSF54534">
    <property type="entry name" value="FKBP-like"/>
    <property type="match status" value="1"/>
</dbReference>
<name>A0A6G5QE62_9BACT</name>
<dbReference type="NCBIfam" id="NF001264">
    <property type="entry name" value="PRK00226.1-5"/>
    <property type="match status" value="1"/>
</dbReference>
<keyword evidence="12" id="KW-0251">Elongation factor</keyword>
<dbReference type="Gene3D" id="1.10.287.180">
    <property type="entry name" value="Transcription elongation factor, GreA/GreB, N-terminal domain"/>
    <property type="match status" value="1"/>
</dbReference>
<dbReference type="GO" id="GO:0003746">
    <property type="term" value="F:translation elongation factor activity"/>
    <property type="evidence" value="ECO:0007669"/>
    <property type="project" value="UniProtKB-KW"/>
</dbReference>
<evidence type="ECO:0000256" key="6">
    <source>
        <dbReference type="ARBA" id="ARBA00024916"/>
    </source>
</evidence>
<dbReference type="InterPro" id="IPR036953">
    <property type="entry name" value="GreA/GreB_C_sf"/>
</dbReference>
<evidence type="ECO:0000256" key="2">
    <source>
        <dbReference type="ARBA" id="ARBA00013729"/>
    </source>
</evidence>
<evidence type="ECO:0000313" key="12">
    <source>
        <dbReference type="EMBL" id="QCD43975.1"/>
    </source>
</evidence>
<dbReference type="PROSITE" id="PS00829">
    <property type="entry name" value="GREAB_1"/>
    <property type="match status" value="1"/>
</dbReference>
<proteinExistence type="inferred from homology"/>
<dbReference type="InterPro" id="IPR018151">
    <property type="entry name" value="TF_GreA/GreB_CS"/>
</dbReference>
<keyword evidence="4 8" id="KW-0238">DNA-binding</keyword>
<reference evidence="12 13" key="1">
    <citation type="submission" date="2016-07" db="EMBL/GenBank/DDBJ databases">
        <title>Comparative genomics of the Campylobacter concisus group.</title>
        <authorList>
            <person name="Miller W.G."/>
            <person name="Yee E."/>
            <person name="Chapman M.H."/>
            <person name="Huynh S."/>
            <person name="Bono J.L."/>
            <person name="On S.L.W."/>
            <person name="StLeger J."/>
            <person name="Foster G."/>
            <person name="Parker C.T."/>
        </authorList>
    </citation>
    <scope>NUCLEOTIDE SEQUENCE [LARGE SCALE GENOMIC DNA]</scope>
    <source>
        <strain evidence="12 13">CCUG 21559</strain>
    </source>
</reference>
<dbReference type="GO" id="GO:0070063">
    <property type="term" value="F:RNA polymerase binding"/>
    <property type="evidence" value="ECO:0007669"/>
    <property type="project" value="InterPro"/>
</dbReference>
<dbReference type="AlphaFoldDB" id="A0A6G5QE62"/>
<keyword evidence="12" id="KW-0648">Protein biosynthesis</keyword>
<keyword evidence="3 8" id="KW-0805">Transcription regulation</keyword>
<dbReference type="Gene3D" id="3.10.50.30">
    <property type="entry name" value="Transcription elongation factor, GreA/GreB, C-terminal domain"/>
    <property type="match status" value="1"/>
</dbReference>